<dbReference type="GO" id="GO:0004519">
    <property type="term" value="F:endonuclease activity"/>
    <property type="evidence" value="ECO:0007669"/>
    <property type="project" value="UniProtKB-KW"/>
</dbReference>
<dbReference type="PROSITE" id="PS51318">
    <property type="entry name" value="TAT"/>
    <property type="match status" value="1"/>
</dbReference>
<reference evidence="3 4" key="1">
    <citation type="journal article" date="2019" name="Int. J. Syst. Evol. Microbiol.">
        <title>The Global Catalogue of Microorganisms (GCM) 10K type strain sequencing project: providing services to taxonomists for standard genome sequencing and annotation.</title>
        <authorList>
            <consortium name="The Broad Institute Genomics Platform"/>
            <consortium name="The Broad Institute Genome Sequencing Center for Infectious Disease"/>
            <person name="Wu L."/>
            <person name="Ma J."/>
        </authorList>
    </citation>
    <scope>NUCLEOTIDE SEQUENCE [LARGE SCALE GENOMIC DNA]</scope>
    <source>
        <strain evidence="3 4">JCM 14046</strain>
    </source>
</reference>
<keyword evidence="3" id="KW-0378">Hydrolase</keyword>
<evidence type="ECO:0000313" key="3">
    <source>
        <dbReference type="EMBL" id="GAA1907259.1"/>
    </source>
</evidence>
<feature type="signal peptide" evidence="1">
    <location>
        <begin position="1"/>
        <end position="25"/>
    </location>
</feature>
<dbReference type="Proteomes" id="UP001501612">
    <property type="component" value="Unassembled WGS sequence"/>
</dbReference>
<organism evidence="3 4">
    <name type="scientific">Nocardioides lentus</name>
    <dbReference type="NCBI Taxonomy" id="338077"/>
    <lineage>
        <taxon>Bacteria</taxon>
        <taxon>Bacillati</taxon>
        <taxon>Actinomycetota</taxon>
        <taxon>Actinomycetes</taxon>
        <taxon>Propionibacteriales</taxon>
        <taxon>Nocardioidaceae</taxon>
        <taxon>Nocardioides</taxon>
    </lineage>
</organism>
<evidence type="ECO:0000259" key="2">
    <source>
        <dbReference type="Pfam" id="PF03372"/>
    </source>
</evidence>
<dbReference type="InterPro" id="IPR005135">
    <property type="entry name" value="Endo/exonuclease/phosphatase"/>
</dbReference>
<dbReference type="SUPFAM" id="SSF56219">
    <property type="entry name" value="DNase I-like"/>
    <property type="match status" value="1"/>
</dbReference>
<keyword evidence="3" id="KW-0255">Endonuclease</keyword>
<evidence type="ECO:0000313" key="4">
    <source>
        <dbReference type="Proteomes" id="UP001501612"/>
    </source>
</evidence>
<dbReference type="Gene3D" id="3.60.10.10">
    <property type="entry name" value="Endonuclease/exonuclease/phosphatase"/>
    <property type="match status" value="1"/>
</dbReference>
<keyword evidence="4" id="KW-1185">Reference proteome</keyword>
<feature type="chain" id="PRO_5046026640" evidence="1">
    <location>
        <begin position="26"/>
        <end position="312"/>
    </location>
</feature>
<protein>
    <submittedName>
        <fullName evidence="3">Endonuclease/exonuclease/phosphatase family protein</fullName>
    </submittedName>
</protein>
<dbReference type="InterPro" id="IPR006311">
    <property type="entry name" value="TAT_signal"/>
</dbReference>
<dbReference type="RefSeq" id="WP_344003275.1">
    <property type="nucleotide sequence ID" value="NZ_BAAAMY010000001.1"/>
</dbReference>
<accession>A0ABN2NYC7</accession>
<dbReference type="Pfam" id="PF03372">
    <property type="entry name" value="Exo_endo_phos"/>
    <property type="match status" value="1"/>
</dbReference>
<name>A0ABN2NYC7_9ACTN</name>
<evidence type="ECO:0000256" key="1">
    <source>
        <dbReference type="SAM" id="SignalP"/>
    </source>
</evidence>
<sequence length="312" mass="32675">MLTRRGVLGRTLGLAGITAAGAATAAGAGAAVLGTARSAGARGEPLVGPVADDALHVMTYNLRAPQPGTAPGEADHWPDRAPLAGRLLAAEHPHLVGLQEVCEPHLDVVADALPGHRLLGLDFGPDTLAGRPVLAYDTDRFDLLDVEQHALSETPEEPTTHGWGAMFPRSVLLARLADRTTGRELLAVDTHFDHRSEFARVQSATMIRDGLAKVDVPVVLLGDLNVPVDASLPAAVLAGAGLRDAWVAAARRRTPEWGTFPSYGEPEEGGRRIDGVLVPARVAVLAAAVNATSYDGAWPSDHLPVQAVLRLA</sequence>
<keyword evidence="1" id="KW-0732">Signal</keyword>
<feature type="domain" description="Endonuclease/exonuclease/phosphatase" evidence="2">
    <location>
        <begin position="58"/>
        <end position="302"/>
    </location>
</feature>
<keyword evidence="3" id="KW-0540">Nuclease</keyword>
<comment type="caution">
    <text evidence="3">The sequence shown here is derived from an EMBL/GenBank/DDBJ whole genome shotgun (WGS) entry which is preliminary data.</text>
</comment>
<dbReference type="EMBL" id="BAAAMY010000001">
    <property type="protein sequence ID" value="GAA1907259.1"/>
    <property type="molecule type" value="Genomic_DNA"/>
</dbReference>
<gene>
    <name evidence="3" type="ORF">GCM10009737_05090</name>
</gene>
<proteinExistence type="predicted"/>
<dbReference type="InterPro" id="IPR036691">
    <property type="entry name" value="Endo/exonu/phosph_ase_sf"/>
</dbReference>
<dbReference type="CDD" id="cd09083">
    <property type="entry name" value="EEP-1"/>
    <property type="match status" value="1"/>
</dbReference>